<accession>A0AA41G074</accession>
<dbReference type="AlphaFoldDB" id="A0AA41G074"/>
<feature type="transmembrane region" description="Helical" evidence="1">
    <location>
        <begin position="179"/>
        <end position="200"/>
    </location>
</feature>
<comment type="caution">
    <text evidence="2">The sequence shown here is derived from an EMBL/GenBank/DDBJ whole genome shotgun (WGS) entry which is preliminary data.</text>
</comment>
<keyword evidence="3" id="KW-1185">Reference proteome</keyword>
<organism evidence="2 3">
    <name type="scientific">Haloarcula salina</name>
    <dbReference type="NCBI Taxonomy" id="1429914"/>
    <lineage>
        <taxon>Archaea</taxon>
        <taxon>Methanobacteriati</taxon>
        <taxon>Methanobacteriota</taxon>
        <taxon>Stenosarchaea group</taxon>
        <taxon>Halobacteria</taxon>
        <taxon>Halobacteriales</taxon>
        <taxon>Haloarculaceae</taxon>
        <taxon>Haloarcula</taxon>
    </lineage>
</organism>
<dbReference type="InterPro" id="IPR009577">
    <property type="entry name" value="Sm_multidrug_ex"/>
</dbReference>
<reference evidence="2" key="1">
    <citation type="submission" date="2021-06" db="EMBL/GenBank/DDBJ databases">
        <title>New haloarchaea isolates fom saline soil.</title>
        <authorList>
            <person name="Duran-Viseras A."/>
            <person name="Sanchez-Porro C.S."/>
            <person name="Ventosa A."/>
        </authorList>
    </citation>
    <scope>NUCLEOTIDE SEQUENCE</scope>
    <source>
        <strain evidence="2">JCM 18369</strain>
    </source>
</reference>
<keyword evidence="1" id="KW-1133">Transmembrane helix</keyword>
<gene>
    <name evidence="2" type="ORF">KTS37_04460</name>
</gene>
<name>A0AA41G074_9EURY</name>
<sequence length="201" mass="22097">MKEKLASRLVGRSRPRSCFSIVGGGVLLAIHLTGLDPTVSLEVNPLFIGYLSIEESLRNTSPLVQYVLVFIFAATPALELWAVIPIGIALGMNPLGVAIFGFLGNIIPVYIIIIFFTRIKNWLQARGYIGENPAKSRQRSYKFFKRYGLPGFAVGAPFLVGVHIAAFLVLTMGAKRRKALLWMTVSIAFWTVILTTVSLAL</sequence>
<evidence type="ECO:0000313" key="3">
    <source>
        <dbReference type="Proteomes" id="UP001166304"/>
    </source>
</evidence>
<protein>
    <submittedName>
        <fullName evidence="2">Small multi-drug export protein</fullName>
    </submittedName>
</protein>
<feature type="transmembrane region" description="Helical" evidence="1">
    <location>
        <begin position="95"/>
        <end position="116"/>
    </location>
</feature>
<dbReference type="EMBL" id="JAHQXE010000001">
    <property type="protein sequence ID" value="MBV0901036.1"/>
    <property type="molecule type" value="Genomic_DNA"/>
</dbReference>
<evidence type="ECO:0000256" key="1">
    <source>
        <dbReference type="SAM" id="Phobius"/>
    </source>
</evidence>
<dbReference type="Pfam" id="PF06695">
    <property type="entry name" value="Sm_multidrug_ex"/>
    <property type="match status" value="1"/>
</dbReference>
<keyword evidence="1" id="KW-0812">Transmembrane</keyword>
<evidence type="ECO:0000313" key="2">
    <source>
        <dbReference type="EMBL" id="MBV0901036.1"/>
    </source>
</evidence>
<proteinExistence type="predicted"/>
<keyword evidence="1" id="KW-0472">Membrane</keyword>
<feature type="transmembrane region" description="Helical" evidence="1">
    <location>
        <begin position="147"/>
        <end position="173"/>
    </location>
</feature>
<feature type="transmembrane region" description="Helical" evidence="1">
    <location>
        <begin position="66"/>
        <end position="89"/>
    </location>
</feature>
<dbReference type="RefSeq" id="WP_206673688.1">
    <property type="nucleotide sequence ID" value="NZ_JAHQXE010000001.1"/>
</dbReference>
<dbReference type="Proteomes" id="UP001166304">
    <property type="component" value="Unassembled WGS sequence"/>
</dbReference>